<organism evidence="2 3">
    <name type="scientific">Hymenobacter lutimineralis</name>
    <dbReference type="NCBI Taxonomy" id="2606448"/>
    <lineage>
        <taxon>Bacteria</taxon>
        <taxon>Pseudomonadati</taxon>
        <taxon>Bacteroidota</taxon>
        <taxon>Cytophagia</taxon>
        <taxon>Cytophagales</taxon>
        <taxon>Hymenobacteraceae</taxon>
        <taxon>Hymenobacter</taxon>
    </lineage>
</organism>
<dbReference type="AlphaFoldDB" id="A0A5D6UTH1"/>
<accession>A0A5D6UTH1</accession>
<proteinExistence type="predicted"/>
<dbReference type="EMBL" id="VTHL01000041">
    <property type="protein sequence ID" value="TYZ05754.1"/>
    <property type="molecule type" value="Genomic_DNA"/>
</dbReference>
<keyword evidence="1" id="KW-0732">Signal</keyword>
<sequence length="101" mass="11412">MKLLRMLLVVGALGNASCASSRLTPLAPETATRVYFSQLPARPYREVGHVEATGSIFTSRPQLLRQLQQRQAQMQGDALVQVRYDFVLWWPHASALIIKYQ</sequence>
<name>A0A5D6UTH1_9BACT</name>
<keyword evidence="3" id="KW-1185">Reference proteome</keyword>
<evidence type="ECO:0000313" key="2">
    <source>
        <dbReference type="EMBL" id="TYZ05754.1"/>
    </source>
</evidence>
<reference evidence="2 3" key="1">
    <citation type="submission" date="2019-08" db="EMBL/GenBank/DDBJ databases">
        <authorList>
            <person name="Seo M.-J."/>
        </authorList>
    </citation>
    <scope>NUCLEOTIDE SEQUENCE [LARGE SCALE GENOMIC DNA]</scope>
    <source>
        <strain evidence="2 3">KIGAM108</strain>
    </source>
</reference>
<dbReference type="Proteomes" id="UP000322791">
    <property type="component" value="Unassembled WGS sequence"/>
</dbReference>
<feature type="signal peptide" evidence="1">
    <location>
        <begin position="1"/>
        <end position="21"/>
    </location>
</feature>
<feature type="chain" id="PRO_5022863461" evidence="1">
    <location>
        <begin position="22"/>
        <end position="101"/>
    </location>
</feature>
<protein>
    <submittedName>
        <fullName evidence="2">Uncharacterized protein</fullName>
    </submittedName>
</protein>
<evidence type="ECO:0000256" key="1">
    <source>
        <dbReference type="SAM" id="SignalP"/>
    </source>
</evidence>
<gene>
    <name evidence="2" type="ORF">FY528_20950</name>
</gene>
<evidence type="ECO:0000313" key="3">
    <source>
        <dbReference type="Proteomes" id="UP000322791"/>
    </source>
</evidence>
<dbReference type="RefSeq" id="WP_149072959.1">
    <property type="nucleotide sequence ID" value="NZ_VTHL01000041.1"/>
</dbReference>
<comment type="caution">
    <text evidence="2">The sequence shown here is derived from an EMBL/GenBank/DDBJ whole genome shotgun (WGS) entry which is preliminary data.</text>
</comment>